<evidence type="ECO:0000313" key="1">
    <source>
        <dbReference type="EMBL" id="GAA4057899.1"/>
    </source>
</evidence>
<sequence>MVRIVDYKTFEKENGENFYCLVVQGGLEAVKSQQTGRTYFTARTATVPTTFDEQTCSGLIGEKISGVVKKVETDPYDYTVTETGEIIQLNHRYEYVSDEDNIIESNVVQHDLVH</sequence>
<evidence type="ECO:0000313" key="2">
    <source>
        <dbReference type="Proteomes" id="UP001500426"/>
    </source>
</evidence>
<name>A0ABP7V2T7_9FLAO</name>
<proteinExistence type="predicted"/>
<dbReference type="RefSeq" id="WP_345095273.1">
    <property type="nucleotide sequence ID" value="NZ_BAABCS010000021.1"/>
</dbReference>
<dbReference type="EMBL" id="BAABCS010000021">
    <property type="protein sequence ID" value="GAA4057899.1"/>
    <property type="molecule type" value="Genomic_DNA"/>
</dbReference>
<dbReference type="Proteomes" id="UP001500426">
    <property type="component" value="Unassembled WGS sequence"/>
</dbReference>
<accession>A0ABP7V2T7</accession>
<gene>
    <name evidence="1" type="ORF">GCM10022388_25850</name>
</gene>
<organism evidence="1 2">
    <name type="scientific">Flavobacterium chungnamense</name>
    <dbReference type="NCBI Taxonomy" id="706182"/>
    <lineage>
        <taxon>Bacteria</taxon>
        <taxon>Pseudomonadati</taxon>
        <taxon>Bacteroidota</taxon>
        <taxon>Flavobacteriia</taxon>
        <taxon>Flavobacteriales</taxon>
        <taxon>Flavobacteriaceae</taxon>
        <taxon>Flavobacterium</taxon>
    </lineage>
</organism>
<comment type="caution">
    <text evidence="1">The sequence shown here is derived from an EMBL/GenBank/DDBJ whole genome shotgun (WGS) entry which is preliminary data.</text>
</comment>
<reference evidence="2" key="1">
    <citation type="journal article" date="2019" name="Int. J. Syst. Evol. Microbiol.">
        <title>The Global Catalogue of Microorganisms (GCM) 10K type strain sequencing project: providing services to taxonomists for standard genome sequencing and annotation.</title>
        <authorList>
            <consortium name="The Broad Institute Genomics Platform"/>
            <consortium name="The Broad Institute Genome Sequencing Center for Infectious Disease"/>
            <person name="Wu L."/>
            <person name="Ma J."/>
        </authorList>
    </citation>
    <scope>NUCLEOTIDE SEQUENCE [LARGE SCALE GENOMIC DNA]</scope>
    <source>
        <strain evidence="2">JCM 17068</strain>
    </source>
</reference>
<protein>
    <submittedName>
        <fullName evidence="1">Uncharacterized protein</fullName>
    </submittedName>
</protein>
<keyword evidence="2" id="KW-1185">Reference proteome</keyword>